<keyword evidence="2" id="KW-1185">Reference proteome</keyword>
<proteinExistence type="predicted"/>
<dbReference type="EMBL" id="CM023486">
    <property type="protein sequence ID" value="KAH6927390.1"/>
    <property type="molecule type" value="Genomic_DNA"/>
</dbReference>
<accession>A0ACB7RYC7</accession>
<protein>
    <submittedName>
        <fullName evidence="1">Uncharacterized protein</fullName>
    </submittedName>
</protein>
<dbReference type="Proteomes" id="UP000821845">
    <property type="component" value="Chromosome 6"/>
</dbReference>
<name>A0ACB7RYC7_HYAAI</name>
<organism evidence="1 2">
    <name type="scientific">Hyalomma asiaticum</name>
    <name type="common">Tick</name>
    <dbReference type="NCBI Taxonomy" id="266040"/>
    <lineage>
        <taxon>Eukaryota</taxon>
        <taxon>Metazoa</taxon>
        <taxon>Ecdysozoa</taxon>
        <taxon>Arthropoda</taxon>
        <taxon>Chelicerata</taxon>
        <taxon>Arachnida</taxon>
        <taxon>Acari</taxon>
        <taxon>Parasitiformes</taxon>
        <taxon>Ixodida</taxon>
        <taxon>Ixodoidea</taxon>
        <taxon>Ixodidae</taxon>
        <taxon>Hyalomminae</taxon>
        <taxon>Hyalomma</taxon>
    </lineage>
</organism>
<sequence>MQKANRNYDPIESGYHHHYHNHHYYYDNQEDAFLKKVSKDTLFLFGLTWPSYPVEPDALIPSLSTLIFAAEARKLYDNMMCRGFGVFLDDTVTITTPGVKLVLKEIYNSLLSAEYPLDEITNFAMYPRSFEMKPQDRDYILGLRPYLGLLVFMPFRQDSRNRVVECIASWNDAGFINRDQASFGYIDLVLLWLSSHVSVPLKASSSNVAVLYAAKHSLPTPWSGRRSLAYEDFLEP</sequence>
<comment type="caution">
    <text evidence="1">The sequence shown here is derived from an EMBL/GenBank/DDBJ whole genome shotgun (WGS) entry which is preliminary data.</text>
</comment>
<gene>
    <name evidence="1" type="ORF">HPB50_002657</name>
</gene>
<reference evidence="1" key="1">
    <citation type="submission" date="2020-05" db="EMBL/GenBank/DDBJ databases">
        <title>Large-scale comparative analyses of tick genomes elucidate their genetic diversity and vector capacities.</title>
        <authorList>
            <person name="Jia N."/>
            <person name="Wang J."/>
            <person name="Shi W."/>
            <person name="Du L."/>
            <person name="Sun Y."/>
            <person name="Zhan W."/>
            <person name="Jiang J."/>
            <person name="Wang Q."/>
            <person name="Zhang B."/>
            <person name="Ji P."/>
            <person name="Sakyi L.B."/>
            <person name="Cui X."/>
            <person name="Yuan T."/>
            <person name="Jiang B."/>
            <person name="Yang W."/>
            <person name="Lam T.T.-Y."/>
            <person name="Chang Q."/>
            <person name="Ding S."/>
            <person name="Wang X."/>
            <person name="Zhu J."/>
            <person name="Ruan X."/>
            <person name="Zhao L."/>
            <person name="Wei J."/>
            <person name="Que T."/>
            <person name="Du C."/>
            <person name="Cheng J."/>
            <person name="Dai P."/>
            <person name="Han X."/>
            <person name="Huang E."/>
            <person name="Gao Y."/>
            <person name="Liu J."/>
            <person name="Shao H."/>
            <person name="Ye R."/>
            <person name="Li L."/>
            <person name="Wei W."/>
            <person name="Wang X."/>
            <person name="Wang C."/>
            <person name="Yang T."/>
            <person name="Huo Q."/>
            <person name="Li W."/>
            <person name="Guo W."/>
            <person name="Chen H."/>
            <person name="Zhou L."/>
            <person name="Ni X."/>
            <person name="Tian J."/>
            <person name="Zhou Y."/>
            <person name="Sheng Y."/>
            <person name="Liu T."/>
            <person name="Pan Y."/>
            <person name="Xia L."/>
            <person name="Li J."/>
            <person name="Zhao F."/>
            <person name="Cao W."/>
        </authorList>
    </citation>
    <scope>NUCLEOTIDE SEQUENCE</scope>
    <source>
        <strain evidence="1">Hyas-2018</strain>
    </source>
</reference>
<evidence type="ECO:0000313" key="1">
    <source>
        <dbReference type="EMBL" id="KAH6927390.1"/>
    </source>
</evidence>
<evidence type="ECO:0000313" key="2">
    <source>
        <dbReference type="Proteomes" id="UP000821845"/>
    </source>
</evidence>